<dbReference type="GO" id="GO:0005886">
    <property type="term" value="C:plasma membrane"/>
    <property type="evidence" value="ECO:0007669"/>
    <property type="project" value="UniProtKB-SubCell"/>
</dbReference>
<evidence type="ECO:0000256" key="2">
    <source>
        <dbReference type="ARBA" id="ARBA00022448"/>
    </source>
</evidence>
<protein>
    <recommendedName>
        <fullName evidence="8">ABC transmembrane type-1 domain-containing protein</fullName>
    </recommendedName>
</protein>
<feature type="transmembrane region" description="Helical" evidence="7">
    <location>
        <begin position="478"/>
        <end position="498"/>
    </location>
</feature>
<dbReference type="PANTHER" id="PTHR30151">
    <property type="entry name" value="ALKANE SULFONATE ABC TRANSPORTER-RELATED, MEMBRANE SUBUNIT"/>
    <property type="match status" value="1"/>
</dbReference>
<keyword evidence="10" id="KW-1185">Reference proteome</keyword>
<feature type="transmembrane region" description="Helical" evidence="7">
    <location>
        <begin position="220"/>
        <end position="242"/>
    </location>
</feature>
<organism evidence="9 10">
    <name type="scientific">Agromyces rhizosphaerae</name>
    <dbReference type="NCBI Taxonomy" id="88374"/>
    <lineage>
        <taxon>Bacteria</taxon>
        <taxon>Bacillati</taxon>
        <taxon>Actinomycetota</taxon>
        <taxon>Actinomycetes</taxon>
        <taxon>Micrococcales</taxon>
        <taxon>Microbacteriaceae</taxon>
        <taxon>Agromyces</taxon>
    </lineage>
</organism>
<evidence type="ECO:0000256" key="1">
    <source>
        <dbReference type="ARBA" id="ARBA00004651"/>
    </source>
</evidence>
<feature type="transmembrane region" description="Helical" evidence="7">
    <location>
        <begin position="95"/>
        <end position="114"/>
    </location>
</feature>
<sequence>MSAARRSRLRELLLGAAGVAVLLFAWEVLGRLGLLGRSIPPLSEVLAAIGEHGDILARAASATGTRALVGGLIGFGIGLLLAAITAWIPGSASTVVRTAVLINAIPVVALGPVLMSLDARPFIPEIFAALSVLFSTVITAGDGFRSASRSSRDLFDVYRTRRWARFWRLDAPTGLPLVADAFRLAVPAALLGAILGEWFGADRGLGVLMVSSMRNLQYGLLWAAALVAVLISATVYAIGGLLERAAVARFSRPGQAASALAPIGRVRGLVLAVAVPAALVLAWQLWIVVDEVPLIVAPPPADVAVALAADIGAYLAAAGLTVLSAIGGLLAGALVGLGLAVLATLAPWLGAMLAPLALLIPTVPIVVFIPIVGSVLGYGVETVFASTVLMAFFPVYVLALSGLNARPPGSDDLFRVYGAGTLVRLRRLALPASVPSLMIALRLSSAMAILIAISAEWLMGQGGLGRVFSERRVVLDTAGSWAAVVVAIVLSVAAYAAASRLERSVAERWRS</sequence>
<keyword evidence="5 7" id="KW-1133">Transmembrane helix</keyword>
<dbReference type="SUPFAM" id="SSF161098">
    <property type="entry name" value="MetI-like"/>
    <property type="match status" value="2"/>
</dbReference>
<feature type="transmembrane region" description="Helical" evidence="7">
    <location>
        <begin position="181"/>
        <end position="200"/>
    </location>
</feature>
<feature type="domain" description="ABC transmembrane type-1" evidence="8">
    <location>
        <begin position="318"/>
        <end position="496"/>
    </location>
</feature>
<evidence type="ECO:0000313" key="9">
    <source>
        <dbReference type="EMBL" id="GLI26415.1"/>
    </source>
</evidence>
<feature type="transmembrane region" description="Helical" evidence="7">
    <location>
        <begin position="311"/>
        <end position="344"/>
    </location>
</feature>
<reference evidence="9" key="1">
    <citation type="submission" date="2022-12" db="EMBL/GenBank/DDBJ databases">
        <title>Reference genome sequencing for broad-spectrum identification of bacterial and archaeal isolates by mass spectrometry.</title>
        <authorList>
            <person name="Sekiguchi Y."/>
            <person name="Tourlousse D.M."/>
        </authorList>
    </citation>
    <scope>NUCLEOTIDE SEQUENCE</scope>
    <source>
        <strain evidence="9">14</strain>
    </source>
</reference>
<feature type="transmembrane region" description="Helical" evidence="7">
    <location>
        <begin position="126"/>
        <end position="144"/>
    </location>
</feature>
<dbReference type="RefSeq" id="WP_281882414.1">
    <property type="nucleotide sequence ID" value="NZ_BSDP01000001.1"/>
</dbReference>
<keyword evidence="3" id="KW-1003">Cell membrane</keyword>
<evidence type="ECO:0000313" key="10">
    <source>
        <dbReference type="Proteomes" id="UP001144396"/>
    </source>
</evidence>
<name>A0A9W6FNG9_9MICO</name>
<keyword evidence="4 7" id="KW-0812">Transmembrane</keyword>
<dbReference type="Proteomes" id="UP001144396">
    <property type="component" value="Unassembled WGS sequence"/>
</dbReference>
<comment type="similarity">
    <text evidence="7">Belongs to the binding-protein-dependent transport system permease family.</text>
</comment>
<evidence type="ECO:0000256" key="4">
    <source>
        <dbReference type="ARBA" id="ARBA00022692"/>
    </source>
</evidence>
<evidence type="ECO:0000256" key="7">
    <source>
        <dbReference type="RuleBase" id="RU363032"/>
    </source>
</evidence>
<evidence type="ECO:0000256" key="5">
    <source>
        <dbReference type="ARBA" id="ARBA00022989"/>
    </source>
</evidence>
<proteinExistence type="inferred from homology"/>
<dbReference type="PANTHER" id="PTHR30151:SF41">
    <property type="entry name" value="ABC TRANSPORTER PERMEASE PROTEIN"/>
    <property type="match status" value="1"/>
</dbReference>
<dbReference type="Pfam" id="PF00528">
    <property type="entry name" value="BPD_transp_1"/>
    <property type="match status" value="2"/>
</dbReference>
<comment type="caution">
    <text evidence="9">The sequence shown here is derived from an EMBL/GenBank/DDBJ whole genome shotgun (WGS) entry which is preliminary data.</text>
</comment>
<dbReference type="EMBL" id="BSDP01000001">
    <property type="protein sequence ID" value="GLI26415.1"/>
    <property type="molecule type" value="Genomic_DNA"/>
</dbReference>
<evidence type="ECO:0000256" key="6">
    <source>
        <dbReference type="ARBA" id="ARBA00023136"/>
    </source>
</evidence>
<dbReference type="PROSITE" id="PS50928">
    <property type="entry name" value="ABC_TM1"/>
    <property type="match status" value="1"/>
</dbReference>
<comment type="subcellular location">
    <subcellularLocation>
        <location evidence="1 7">Cell membrane</location>
        <topology evidence="1 7">Multi-pass membrane protein</topology>
    </subcellularLocation>
</comment>
<feature type="transmembrane region" description="Helical" evidence="7">
    <location>
        <begin position="356"/>
        <end position="378"/>
    </location>
</feature>
<keyword evidence="2 7" id="KW-0813">Transport</keyword>
<keyword evidence="6 7" id="KW-0472">Membrane</keyword>
<feature type="transmembrane region" description="Helical" evidence="7">
    <location>
        <begin position="384"/>
        <end position="405"/>
    </location>
</feature>
<dbReference type="Gene3D" id="1.10.3720.10">
    <property type="entry name" value="MetI-like"/>
    <property type="match status" value="2"/>
</dbReference>
<accession>A0A9W6FNG9</accession>
<dbReference type="InterPro" id="IPR000515">
    <property type="entry name" value="MetI-like"/>
</dbReference>
<dbReference type="InterPro" id="IPR035906">
    <property type="entry name" value="MetI-like_sf"/>
</dbReference>
<feature type="transmembrane region" description="Helical" evidence="7">
    <location>
        <begin position="434"/>
        <end position="458"/>
    </location>
</feature>
<evidence type="ECO:0000259" key="8">
    <source>
        <dbReference type="PROSITE" id="PS50928"/>
    </source>
</evidence>
<gene>
    <name evidence="9" type="ORF">ARHIZOSPH14_06570</name>
</gene>
<feature type="transmembrane region" description="Helical" evidence="7">
    <location>
        <begin position="269"/>
        <end position="289"/>
    </location>
</feature>
<dbReference type="AlphaFoldDB" id="A0A9W6FNG9"/>
<dbReference type="GO" id="GO:0055085">
    <property type="term" value="P:transmembrane transport"/>
    <property type="evidence" value="ECO:0007669"/>
    <property type="project" value="InterPro"/>
</dbReference>
<feature type="transmembrane region" description="Helical" evidence="7">
    <location>
        <begin position="67"/>
        <end position="88"/>
    </location>
</feature>
<evidence type="ECO:0000256" key="3">
    <source>
        <dbReference type="ARBA" id="ARBA00022475"/>
    </source>
</evidence>